<dbReference type="EMBL" id="SACP01000010">
    <property type="protein sequence ID" value="RVU18053.1"/>
    <property type="molecule type" value="Genomic_DNA"/>
</dbReference>
<dbReference type="Gene3D" id="3.40.50.150">
    <property type="entry name" value="Vaccinia Virus protein VP39"/>
    <property type="match status" value="1"/>
</dbReference>
<proteinExistence type="predicted"/>
<evidence type="ECO:0000313" key="3">
    <source>
        <dbReference type="Proteomes" id="UP000286997"/>
    </source>
</evidence>
<dbReference type="InterPro" id="IPR013216">
    <property type="entry name" value="Methyltransf_11"/>
</dbReference>
<keyword evidence="2" id="KW-0808">Transferase</keyword>
<evidence type="ECO:0000313" key="2">
    <source>
        <dbReference type="EMBL" id="RVU18053.1"/>
    </source>
</evidence>
<keyword evidence="3" id="KW-1185">Reference proteome</keyword>
<keyword evidence="2" id="KW-0489">Methyltransferase</keyword>
<dbReference type="RefSeq" id="WP_127729134.1">
    <property type="nucleotide sequence ID" value="NZ_SACP01000010.1"/>
</dbReference>
<dbReference type="Proteomes" id="UP000286997">
    <property type="component" value="Unassembled WGS sequence"/>
</dbReference>
<dbReference type="CDD" id="cd02440">
    <property type="entry name" value="AdoMet_MTases"/>
    <property type="match status" value="1"/>
</dbReference>
<dbReference type="AlphaFoldDB" id="A0A437P709"/>
<organism evidence="2 3">
    <name type="scientific">Methylobacterium oryzihabitans</name>
    <dbReference type="NCBI Taxonomy" id="2499852"/>
    <lineage>
        <taxon>Bacteria</taxon>
        <taxon>Pseudomonadati</taxon>
        <taxon>Pseudomonadota</taxon>
        <taxon>Alphaproteobacteria</taxon>
        <taxon>Hyphomicrobiales</taxon>
        <taxon>Methylobacteriaceae</taxon>
        <taxon>Methylobacterium</taxon>
    </lineage>
</organism>
<dbReference type="InterPro" id="IPR011990">
    <property type="entry name" value="TPR-like_helical_dom_sf"/>
</dbReference>
<accession>A0A437P709</accession>
<dbReference type="SUPFAM" id="SSF53335">
    <property type="entry name" value="S-adenosyl-L-methionine-dependent methyltransferases"/>
    <property type="match status" value="1"/>
</dbReference>
<sequence length="316" mass="32585">MTLRSSGDLLADRRYAWAEAALAEDDFSAAADLAEQVLERAPAYGPAWILLGRARARLAGDDPARREAARDAFARALALDPGDALGAGLHLAELGEASGEALSPAYVRALFDGYAPRFERHLVEGLGYRGPEMIREVLHDLAARRGRPPRFGRALDLGCGTGLVGAAFAGLVDTLAGVDLSPAMLARARAGGAYDRLAVGDLVGFLEAEPAGAADLIVAADVFIYLRDLAPAFAAAARALAPGGLFAVTLQTHPGAGAVLGPDGRYAHGEDALHAAREAAGLAMAAMTEAAIRRQNGAGVPGRIVVLERGAEAVPA</sequence>
<dbReference type="Pfam" id="PF08241">
    <property type="entry name" value="Methyltransf_11"/>
    <property type="match status" value="1"/>
</dbReference>
<dbReference type="GO" id="GO:0008757">
    <property type="term" value="F:S-adenosylmethionine-dependent methyltransferase activity"/>
    <property type="evidence" value="ECO:0007669"/>
    <property type="project" value="InterPro"/>
</dbReference>
<dbReference type="PANTHER" id="PTHR42912:SF93">
    <property type="entry name" value="N6-ADENOSINE-METHYLTRANSFERASE TMT1A"/>
    <property type="match status" value="1"/>
</dbReference>
<evidence type="ECO:0000259" key="1">
    <source>
        <dbReference type="Pfam" id="PF08241"/>
    </source>
</evidence>
<dbReference type="SUPFAM" id="SSF48452">
    <property type="entry name" value="TPR-like"/>
    <property type="match status" value="1"/>
</dbReference>
<dbReference type="GO" id="GO:0032259">
    <property type="term" value="P:methylation"/>
    <property type="evidence" value="ECO:0007669"/>
    <property type="project" value="UniProtKB-KW"/>
</dbReference>
<gene>
    <name evidence="2" type="ORF">EOE48_11695</name>
</gene>
<name>A0A437P709_9HYPH</name>
<dbReference type="Gene3D" id="1.25.40.10">
    <property type="entry name" value="Tetratricopeptide repeat domain"/>
    <property type="match status" value="1"/>
</dbReference>
<dbReference type="PANTHER" id="PTHR42912">
    <property type="entry name" value="METHYLTRANSFERASE"/>
    <property type="match status" value="1"/>
</dbReference>
<reference evidence="2 3" key="1">
    <citation type="submission" date="2019-01" db="EMBL/GenBank/DDBJ databases">
        <authorList>
            <person name="Chen W.-M."/>
        </authorList>
    </citation>
    <scope>NUCLEOTIDE SEQUENCE [LARGE SCALE GENOMIC DNA]</scope>
    <source>
        <strain evidence="2 3">TER-1</strain>
    </source>
</reference>
<dbReference type="InterPro" id="IPR029063">
    <property type="entry name" value="SAM-dependent_MTases_sf"/>
</dbReference>
<dbReference type="OrthoDB" id="465636at2"/>
<protein>
    <submittedName>
        <fullName evidence="2">Methyltransferase domain-containing protein</fullName>
    </submittedName>
</protein>
<comment type="caution">
    <text evidence="2">The sequence shown here is derived from an EMBL/GenBank/DDBJ whole genome shotgun (WGS) entry which is preliminary data.</text>
</comment>
<dbReference type="InterPro" id="IPR050508">
    <property type="entry name" value="Methyltransf_Superfamily"/>
</dbReference>
<feature type="domain" description="Methyltransferase type 11" evidence="1">
    <location>
        <begin position="155"/>
        <end position="247"/>
    </location>
</feature>